<reference evidence="1 2" key="1">
    <citation type="submission" date="2019-03" db="EMBL/GenBank/DDBJ databases">
        <title>Deep-cultivation of Planctomycetes and their phenomic and genomic characterization uncovers novel biology.</title>
        <authorList>
            <person name="Wiegand S."/>
            <person name="Jogler M."/>
            <person name="Boedeker C."/>
            <person name="Pinto D."/>
            <person name="Vollmers J."/>
            <person name="Rivas-Marin E."/>
            <person name="Kohn T."/>
            <person name="Peeters S.H."/>
            <person name="Heuer A."/>
            <person name="Rast P."/>
            <person name="Oberbeckmann S."/>
            <person name="Bunk B."/>
            <person name="Jeske O."/>
            <person name="Meyerdierks A."/>
            <person name="Storesund J.E."/>
            <person name="Kallscheuer N."/>
            <person name="Luecker S."/>
            <person name="Lage O.M."/>
            <person name="Pohl T."/>
            <person name="Merkel B.J."/>
            <person name="Hornburger P."/>
            <person name="Mueller R.-W."/>
            <person name="Bruemmer F."/>
            <person name="Labrenz M."/>
            <person name="Spormann A.M."/>
            <person name="Op den Camp H."/>
            <person name="Overmann J."/>
            <person name="Amann R."/>
            <person name="Jetten M.S.M."/>
            <person name="Mascher T."/>
            <person name="Medema M.H."/>
            <person name="Devos D.P."/>
            <person name="Kaster A.-K."/>
            <person name="Ovreas L."/>
            <person name="Rohde M."/>
            <person name="Galperin M.Y."/>
            <person name="Jogler C."/>
        </authorList>
    </citation>
    <scope>NUCLEOTIDE SEQUENCE [LARGE SCALE GENOMIC DNA]</scope>
    <source>
        <strain evidence="1 2">Enr10</strain>
    </source>
</reference>
<dbReference type="EMBL" id="CP037421">
    <property type="protein sequence ID" value="QDT28107.1"/>
    <property type="molecule type" value="Genomic_DNA"/>
</dbReference>
<proteinExistence type="predicted"/>
<dbReference type="AlphaFoldDB" id="A0A517Q911"/>
<name>A0A517Q911_9PLAN</name>
<evidence type="ECO:0000313" key="1">
    <source>
        <dbReference type="EMBL" id="QDT28107.1"/>
    </source>
</evidence>
<protein>
    <submittedName>
        <fullName evidence="1">Uncharacterized protein</fullName>
    </submittedName>
</protein>
<sequence>MNAIIDKRLNDIAEALKAKFSETALRGSGSASFVYVQANGRAAEASIDNDAVWIEFWDAVVDDDPIPSVREKKVNTADEAQTEIACWLLSVGAGGDE</sequence>
<gene>
    <name evidence="1" type="ORF">Enr10x_34460</name>
</gene>
<organism evidence="1 2">
    <name type="scientific">Gimesia panareensis</name>
    <dbReference type="NCBI Taxonomy" id="2527978"/>
    <lineage>
        <taxon>Bacteria</taxon>
        <taxon>Pseudomonadati</taxon>
        <taxon>Planctomycetota</taxon>
        <taxon>Planctomycetia</taxon>
        <taxon>Planctomycetales</taxon>
        <taxon>Planctomycetaceae</taxon>
        <taxon>Gimesia</taxon>
    </lineage>
</organism>
<dbReference type="RefSeq" id="WP_145450741.1">
    <property type="nucleotide sequence ID" value="NZ_CP037421.1"/>
</dbReference>
<evidence type="ECO:0000313" key="2">
    <source>
        <dbReference type="Proteomes" id="UP000315647"/>
    </source>
</evidence>
<keyword evidence="2" id="KW-1185">Reference proteome</keyword>
<dbReference type="Proteomes" id="UP000315647">
    <property type="component" value="Chromosome"/>
</dbReference>
<accession>A0A517Q911</accession>